<dbReference type="SUPFAM" id="SSF56935">
    <property type="entry name" value="Porins"/>
    <property type="match status" value="1"/>
</dbReference>
<evidence type="ECO:0000256" key="4">
    <source>
        <dbReference type="RuleBase" id="RU003357"/>
    </source>
</evidence>
<dbReference type="InterPro" id="IPR036942">
    <property type="entry name" value="Beta-barrel_TonB_sf"/>
</dbReference>
<keyword evidence="8" id="KW-0675">Receptor</keyword>
<dbReference type="Gene3D" id="2.40.170.20">
    <property type="entry name" value="TonB-dependent receptor, beta-barrel domain"/>
    <property type="match status" value="1"/>
</dbReference>
<keyword evidence="2 4" id="KW-0472">Membrane</keyword>
<evidence type="ECO:0000256" key="3">
    <source>
        <dbReference type="ARBA" id="ARBA00023237"/>
    </source>
</evidence>
<name>A0A3N5Y577_9ALTE</name>
<dbReference type="NCBIfam" id="TIGR01782">
    <property type="entry name" value="TonB-Xanth-Caul"/>
    <property type="match status" value="1"/>
</dbReference>
<feature type="region of interest" description="Disordered" evidence="5">
    <location>
        <begin position="852"/>
        <end position="878"/>
    </location>
</feature>
<keyword evidence="9" id="KW-1185">Reference proteome</keyword>
<dbReference type="Pfam" id="PF07715">
    <property type="entry name" value="Plug"/>
    <property type="match status" value="1"/>
</dbReference>
<evidence type="ECO:0000313" key="9">
    <source>
        <dbReference type="Proteomes" id="UP000275281"/>
    </source>
</evidence>
<gene>
    <name evidence="8" type="ORF">DRW07_01725</name>
</gene>
<organism evidence="8 9">
    <name type="scientific">Alteromonas sediminis</name>
    <dbReference type="NCBI Taxonomy" id="2259342"/>
    <lineage>
        <taxon>Bacteria</taxon>
        <taxon>Pseudomonadati</taxon>
        <taxon>Pseudomonadota</taxon>
        <taxon>Gammaproteobacteria</taxon>
        <taxon>Alteromonadales</taxon>
        <taxon>Alteromonadaceae</taxon>
        <taxon>Alteromonas/Salinimonas group</taxon>
        <taxon>Alteromonas</taxon>
    </lineage>
</organism>
<comment type="similarity">
    <text evidence="4">Belongs to the TonB-dependent receptor family.</text>
</comment>
<keyword evidence="4" id="KW-0798">TonB box</keyword>
<sequence length="992" mass="109110">MRHRKSNNAVHAQRIEWSPFKKSLLAMCIGAAVVNAPVFAQEAQNAQQEKSDDVEERIEVRGQRLSLTRAQEIKRNADTFVDAISSADLGALPDASVVEALQRVPGIAIERFAAPEDPDHFSTEGSDATLRGLPQTRTGINGRDSVAADSSNGLGFDDISPQLLGSVEIFKNQTADMIEGGIAGTINLNTRKPFDSSSRLMSFEIQRSEGNLSEEPEFGFSGLYSDIFDVKGGEIGFLVSHSDVDLTFRADGSELGQHNLVADAAGAGQDRYVPINAGVRTTTTDREREASSAAIQYQNTEETLVLTAEYIRSNSETNWQEFAFFSDDQAYGSIGEDASYDDVSFRGGTLLNIQSGIGPQTRQSQAEELLEEFTFNAQYQVTDALRVEFDIQHVEATTDIVDLSIFGGFIPSSGSGINILIDAEGDTPVVDFLQPSTSSQSLDEYFSDPSNYYYRAAMDHLEESEGDQTAFQFDVDYELEHDYLDSVEAGARYAERDQTTRWSTYNWQNLSEEWAGGWVDFNGDRRAPSWDGAPFSDIGDVAMAPPVQFGYNGFHNGNAGGAVNALFANPSLVASYGSFIDGLSGFARQPLSARAGVIEGTSYLPGEVNRVVEENTALYVKLNFGGESRWSGNVGLRYINVDTSVDGGENYPLQTSANLLLTPEQEAFFNGDSIVASTNSSYSTVLPSLNVKYLFGDNLVARFAFSKSIAFADSGNLRYNYNYSALVENTDPDDPQSPVVLDDIERRSGNPFLEPMESLDFDVSLEWYFDDSDSLSVGLFHKSIEGFFSNDTFVQDVTHNGVTLPVNVSTTINVGDGNLSGFELSYQQFFDELPGLLSNLGVQFNATLLKESGVPNQNTRPTQSGSTEDVSRSELPFDNLPLQGLSEQTYNFVGMYEDESIQARIAYNYRSDYLLTIRQVNLGVPIYNESRGQVDASFFYNLTEDFQIGIQGQNLTKSESNTRMQVDQEGNTVVRSSFTNDRRIAFILRGSF</sequence>
<evidence type="ECO:0000259" key="6">
    <source>
        <dbReference type="Pfam" id="PF00593"/>
    </source>
</evidence>
<accession>A0A3N5Y577</accession>
<feature type="domain" description="TonB-dependent receptor-like beta-barrel" evidence="6">
    <location>
        <begin position="432"/>
        <end position="955"/>
    </location>
</feature>
<evidence type="ECO:0000259" key="7">
    <source>
        <dbReference type="Pfam" id="PF07715"/>
    </source>
</evidence>
<dbReference type="InterPro" id="IPR012910">
    <property type="entry name" value="Plug_dom"/>
</dbReference>
<evidence type="ECO:0000256" key="5">
    <source>
        <dbReference type="SAM" id="MobiDB-lite"/>
    </source>
</evidence>
<dbReference type="AlphaFoldDB" id="A0A3N5Y577"/>
<protein>
    <submittedName>
        <fullName evidence="8">TonB-dependent receptor</fullName>
    </submittedName>
</protein>
<feature type="region of interest" description="Disordered" evidence="5">
    <location>
        <begin position="116"/>
        <end position="140"/>
    </location>
</feature>
<evidence type="ECO:0000256" key="2">
    <source>
        <dbReference type="ARBA" id="ARBA00023136"/>
    </source>
</evidence>
<dbReference type="GO" id="GO:0009279">
    <property type="term" value="C:cell outer membrane"/>
    <property type="evidence" value="ECO:0007669"/>
    <property type="project" value="UniProtKB-SubCell"/>
</dbReference>
<dbReference type="Pfam" id="PF00593">
    <property type="entry name" value="TonB_dep_Rec_b-barrel"/>
    <property type="match status" value="1"/>
</dbReference>
<feature type="compositionally biased region" description="Polar residues" evidence="5">
    <location>
        <begin position="854"/>
        <end position="868"/>
    </location>
</feature>
<comment type="caution">
    <text evidence="8">The sequence shown here is derived from an EMBL/GenBank/DDBJ whole genome shotgun (WGS) entry which is preliminary data.</text>
</comment>
<keyword evidence="3" id="KW-0998">Cell outer membrane</keyword>
<proteinExistence type="inferred from homology"/>
<dbReference type="InterPro" id="IPR037066">
    <property type="entry name" value="Plug_dom_sf"/>
</dbReference>
<dbReference type="PANTHER" id="PTHR40980">
    <property type="entry name" value="PLUG DOMAIN-CONTAINING PROTEIN"/>
    <property type="match status" value="1"/>
</dbReference>
<comment type="subcellular location">
    <subcellularLocation>
        <location evidence="1 4">Cell outer membrane</location>
    </subcellularLocation>
</comment>
<dbReference type="Proteomes" id="UP000275281">
    <property type="component" value="Unassembled WGS sequence"/>
</dbReference>
<feature type="domain" description="TonB-dependent receptor plug" evidence="7">
    <location>
        <begin position="75"/>
        <end position="185"/>
    </location>
</feature>
<reference evidence="8 9" key="1">
    <citation type="submission" date="2018-11" db="EMBL/GenBank/DDBJ databases">
        <authorList>
            <person name="Ye M.-Q."/>
            <person name="Du Z.-J."/>
        </authorList>
    </citation>
    <scope>NUCLEOTIDE SEQUENCE [LARGE SCALE GENOMIC DNA]</scope>
    <source>
        <strain evidence="8 9">U0105</strain>
    </source>
</reference>
<dbReference type="RefSeq" id="WP_124026158.1">
    <property type="nucleotide sequence ID" value="NZ_JBHRSN010000005.1"/>
</dbReference>
<evidence type="ECO:0000313" key="8">
    <source>
        <dbReference type="EMBL" id="RPJ68156.1"/>
    </source>
</evidence>
<evidence type="ECO:0000256" key="1">
    <source>
        <dbReference type="ARBA" id="ARBA00004442"/>
    </source>
</evidence>
<dbReference type="InterPro" id="IPR010104">
    <property type="entry name" value="TonB_rcpt_bac"/>
</dbReference>
<dbReference type="InterPro" id="IPR000531">
    <property type="entry name" value="Beta-barrel_TonB"/>
</dbReference>
<dbReference type="EMBL" id="RPOK01000001">
    <property type="protein sequence ID" value="RPJ68156.1"/>
    <property type="molecule type" value="Genomic_DNA"/>
</dbReference>
<dbReference type="PANTHER" id="PTHR40980:SF3">
    <property type="entry name" value="TONB-DEPENDENT RECEPTOR-LIKE BETA-BARREL DOMAIN-CONTAINING PROTEIN"/>
    <property type="match status" value="1"/>
</dbReference>
<dbReference type="Gene3D" id="2.170.130.10">
    <property type="entry name" value="TonB-dependent receptor, plug domain"/>
    <property type="match status" value="1"/>
</dbReference>
<dbReference type="OrthoDB" id="8727862at2"/>